<feature type="transmembrane region" description="Helical" evidence="1">
    <location>
        <begin position="102"/>
        <end position="121"/>
    </location>
</feature>
<feature type="transmembrane region" description="Helical" evidence="1">
    <location>
        <begin position="128"/>
        <end position="145"/>
    </location>
</feature>
<evidence type="ECO:0000313" key="2">
    <source>
        <dbReference type="EMBL" id="NYJ02415.1"/>
    </source>
</evidence>
<feature type="transmembrane region" description="Helical" evidence="1">
    <location>
        <begin position="77"/>
        <end position="96"/>
    </location>
</feature>
<keyword evidence="3" id="KW-1185">Reference proteome</keyword>
<keyword evidence="1" id="KW-1133">Transmembrane helix</keyword>
<keyword evidence="1" id="KW-0472">Membrane</keyword>
<keyword evidence="2" id="KW-0808">Transferase</keyword>
<keyword evidence="2" id="KW-0418">Kinase</keyword>
<protein>
    <submittedName>
        <fullName evidence="2">Signal transduction histidine kinase</fullName>
    </submittedName>
</protein>
<dbReference type="RefSeq" id="WP_179668787.1">
    <property type="nucleotide sequence ID" value="NZ_JACCFP010000001.1"/>
</dbReference>
<dbReference type="Gene3D" id="3.30.565.10">
    <property type="entry name" value="Histidine kinase-like ATPase, C-terminal domain"/>
    <property type="match status" value="1"/>
</dbReference>
<gene>
    <name evidence="2" type="ORF">HNR19_003113</name>
</gene>
<feature type="transmembrane region" description="Helical" evidence="1">
    <location>
        <begin position="12"/>
        <end position="29"/>
    </location>
</feature>
<evidence type="ECO:0000256" key="1">
    <source>
        <dbReference type="SAM" id="Phobius"/>
    </source>
</evidence>
<dbReference type="SUPFAM" id="SSF55874">
    <property type="entry name" value="ATPase domain of HSP90 chaperone/DNA topoisomerase II/histidine kinase"/>
    <property type="match status" value="1"/>
</dbReference>
<evidence type="ECO:0000313" key="3">
    <source>
        <dbReference type="Proteomes" id="UP000530424"/>
    </source>
</evidence>
<dbReference type="Proteomes" id="UP000530424">
    <property type="component" value="Unassembled WGS sequence"/>
</dbReference>
<dbReference type="EMBL" id="JACCFP010000001">
    <property type="protein sequence ID" value="NYJ02415.1"/>
    <property type="molecule type" value="Genomic_DNA"/>
</dbReference>
<organism evidence="2 3">
    <name type="scientific">Nocardioides thalensis</name>
    <dbReference type="NCBI Taxonomy" id="1914755"/>
    <lineage>
        <taxon>Bacteria</taxon>
        <taxon>Bacillati</taxon>
        <taxon>Actinomycetota</taxon>
        <taxon>Actinomycetes</taxon>
        <taxon>Propionibacteriales</taxon>
        <taxon>Nocardioidaceae</taxon>
        <taxon>Nocardioides</taxon>
    </lineage>
</organism>
<dbReference type="AlphaFoldDB" id="A0A853C3W9"/>
<comment type="caution">
    <text evidence="2">The sequence shown here is derived from an EMBL/GenBank/DDBJ whole genome shotgun (WGS) entry which is preliminary data.</text>
</comment>
<reference evidence="2 3" key="1">
    <citation type="submission" date="2020-07" db="EMBL/GenBank/DDBJ databases">
        <title>Sequencing the genomes of 1000 actinobacteria strains.</title>
        <authorList>
            <person name="Klenk H.-P."/>
        </authorList>
    </citation>
    <scope>NUCLEOTIDE SEQUENCE [LARGE SCALE GENOMIC DNA]</scope>
    <source>
        <strain evidence="2 3">DSM 103833</strain>
    </source>
</reference>
<feature type="transmembrane region" description="Helical" evidence="1">
    <location>
        <begin position="151"/>
        <end position="173"/>
    </location>
</feature>
<proteinExistence type="predicted"/>
<name>A0A853C3W9_9ACTN</name>
<accession>A0A853C3W9</accession>
<sequence length="382" mass="40070">MPLSDHSTHAAALRLLSYFVAAVRVGTLVQMAPSLGAAFAETERPALTAVTWVVAATMLLTVAAAALVRRRPTGTRVALLDVGVALALLVAGSWTVPEADRMGTWVGFQLGYALCVSFGLIGVQARWVWLLLLAALAVAEAAYLAPTVEGWADLAAVAGNVLTIAVLGPLSWFGARLITRIASDADEARRLAAAAAQAEEERRARLAIHNGTAVMRLMVESGVGDRHGLRTQAEAELNRMRAYLTGAPAPTTDPTTLAALVTAAGAEFDDLPITVVADLAQDTVLPRELADDLAAALRSLLLNVRQHSGAGRVVLHAEEQEDPPGWEVSLHDDGSGFETTRTPYGVGLREVVVEQLARSGVTTTIDSVPGVGTTVTLVGQES</sequence>
<feature type="transmembrane region" description="Helical" evidence="1">
    <location>
        <begin position="49"/>
        <end position="68"/>
    </location>
</feature>
<dbReference type="GO" id="GO:0016301">
    <property type="term" value="F:kinase activity"/>
    <property type="evidence" value="ECO:0007669"/>
    <property type="project" value="UniProtKB-KW"/>
</dbReference>
<keyword evidence="1" id="KW-0812">Transmembrane</keyword>
<dbReference type="InterPro" id="IPR036890">
    <property type="entry name" value="HATPase_C_sf"/>
</dbReference>